<name>A0A2A9EYZ7_9MICO</name>
<keyword evidence="4 6" id="KW-1133">Transmembrane helix</keyword>
<dbReference type="InterPro" id="IPR012506">
    <property type="entry name" value="TMEM86B-like"/>
</dbReference>
<comment type="subcellular location">
    <subcellularLocation>
        <location evidence="1">Membrane</location>
        <topology evidence="1">Multi-pass membrane protein</topology>
    </subcellularLocation>
</comment>
<keyword evidence="8" id="KW-1185">Reference proteome</keyword>
<accession>A0A2A9EYZ7</accession>
<comment type="caution">
    <text evidence="7">The sequence shown here is derived from an EMBL/GenBank/DDBJ whole genome shotgun (WGS) entry which is preliminary data.</text>
</comment>
<evidence type="ECO:0000256" key="3">
    <source>
        <dbReference type="ARBA" id="ARBA00022692"/>
    </source>
</evidence>
<evidence type="ECO:0000313" key="8">
    <source>
        <dbReference type="Proteomes" id="UP000224130"/>
    </source>
</evidence>
<evidence type="ECO:0000256" key="1">
    <source>
        <dbReference type="ARBA" id="ARBA00004141"/>
    </source>
</evidence>
<evidence type="ECO:0000313" key="7">
    <source>
        <dbReference type="EMBL" id="PFG43445.1"/>
    </source>
</evidence>
<dbReference type="AlphaFoldDB" id="A0A2A9EYZ7"/>
<evidence type="ECO:0000256" key="2">
    <source>
        <dbReference type="ARBA" id="ARBA00007375"/>
    </source>
</evidence>
<feature type="transmembrane region" description="Helical" evidence="6">
    <location>
        <begin position="149"/>
        <end position="166"/>
    </location>
</feature>
<dbReference type="GO" id="GO:0016020">
    <property type="term" value="C:membrane"/>
    <property type="evidence" value="ECO:0007669"/>
    <property type="project" value="UniProtKB-SubCell"/>
</dbReference>
<keyword evidence="5 6" id="KW-0472">Membrane</keyword>
<sequence>MTDVVHTRPALRGRSTRLAAAVFLLLTAVHLVAQLAGSGPLADRTQWFLMPALAAVLWCATAAPRPRLVRLVLVALAFSWVGDTLPDLFDGDAAFLAMVGGFLVAQVVYAVAFWPHRRDSVLRRPAVLAVYVLAAVVLVGLCLPGAGVLGVAVVVYALCLGTMAVLSTGVHRLAAIGGAVFLASDAMIALGAFTDWFAPPLDGFWVMLTYLAGQTLLVAGVLARR</sequence>
<comment type="similarity">
    <text evidence="2">Belongs to the TMEM86 family.</text>
</comment>
<protein>
    <submittedName>
        <fullName evidence="7">Putative membrane protein YhhN</fullName>
    </submittedName>
</protein>
<feature type="transmembrane region" description="Helical" evidence="6">
    <location>
        <begin position="126"/>
        <end position="143"/>
    </location>
</feature>
<dbReference type="Pfam" id="PF07947">
    <property type="entry name" value="YhhN"/>
    <property type="match status" value="1"/>
</dbReference>
<organism evidence="7 8">
    <name type="scientific">Isoptericola jiangsuensis</name>
    <dbReference type="NCBI Taxonomy" id="548579"/>
    <lineage>
        <taxon>Bacteria</taxon>
        <taxon>Bacillati</taxon>
        <taxon>Actinomycetota</taxon>
        <taxon>Actinomycetes</taxon>
        <taxon>Micrococcales</taxon>
        <taxon>Promicromonosporaceae</taxon>
        <taxon>Isoptericola</taxon>
    </lineage>
</organism>
<keyword evidence="3 6" id="KW-0812">Transmembrane</keyword>
<dbReference type="RefSeq" id="WP_245852353.1">
    <property type="nucleotide sequence ID" value="NZ_PDJJ01000001.1"/>
</dbReference>
<evidence type="ECO:0000256" key="6">
    <source>
        <dbReference type="SAM" id="Phobius"/>
    </source>
</evidence>
<gene>
    <name evidence="7" type="ORF">ATJ88_2142</name>
</gene>
<reference evidence="7 8" key="1">
    <citation type="submission" date="2017-10" db="EMBL/GenBank/DDBJ databases">
        <title>Sequencing the genomes of 1000 actinobacteria strains.</title>
        <authorList>
            <person name="Klenk H.-P."/>
        </authorList>
    </citation>
    <scope>NUCLEOTIDE SEQUENCE [LARGE SCALE GENOMIC DNA]</scope>
    <source>
        <strain evidence="7 8">DSM 21863</strain>
    </source>
</reference>
<evidence type="ECO:0000256" key="4">
    <source>
        <dbReference type="ARBA" id="ARBA00022989"/>
    </source>
</evidence>
<dbReference type="PANTHER" id="PTHR31885:SF6">
    <property type="entry name" value="GH04784P"/>
    <property type="match status" value="1"/>
</dbReference>
<feature type="transmembrane region" description="Helical" evidence="6">
    <location>
        <begin position="95"/>
        <end position="114"/>
    </location>
</feature>
<dbReference type="PANTHER" id="PTHR31885">
    <property type="entry name" value="GH04784P"/>
    <property type="match status" value="1"/>
</dbReference>
<feature type="transmembrane region" description="Helical" evidence="6">
    <location>
        <begin position="204"/>
        <end position="223"/>
    </location>
</feature>
<feature type="transmembrane region" description="Helical" evidence="6">
    <location>
        <begin position="173"/>
        <end position="198"/>
    </location>
</feature>
<evidence type="ECO:0000256" key="5">
    <source>
        <dbReference type="ARBA" id="ARBA00023136"/>
    </source>
</evidence>
<proteinExistence type="inferred from homology"/>
<dbReference type="Proteomes" id="UP000224130">
    <property type="component" value="Unassembled WGS sequence"/>
</dbReference>
<dbReference type="EMBL" id="PDJJ01000001">
    <property type="protein sequence ID" value="PFG43445.1"/>
    <property type="molecule type" value="Genomic_DNA"/>
</dbReference>
<dbReference type="GO" id="GO:0016787">
    <property type="term" value="F:hydrolase activity"/>
    <property type="evidence" value="ECO:0007669"/>
    <property type="project" value="TreeGrafter"/>
</dbReference>